<keyword evidence="5" id="KW-1185">Reference proteome</keyword>
<dbReference type="SUPFAM" id="SSF82153">
    <property type="entry name" value="FAS1 domain"/>
    <property type="match status" value="2"/>
</dbReference>
<dbReference type="InterPro" id="IPR036378">
    <property type="entry name" value="FAS1_dom_sf"/>
</dbReference>
<feature type="coiled-coil region" evidence="1">
    <location>
        <begin position="245"/>
        <end position="283"/>
    </location>
</feature>
<evidence type="ECO:0000256" key="2">
    <source>
        <dbReference type="SAM" id="SignalP"/>
    </source>
</evidence>
<reference evidence="4 5" key="1">
    <citation type="submission" date="2020-08" db="EMBL/GenBank/DDBJ databases">
        <title>Genomic Encyclopedia of Type Strains, Phase IV (KMG-IV): sequencing the most valuable type-strain genomes for metagenomic binning, comparative biology and taxonomic classification.</title>
        <authorList>
            <person name="Goeker M."/>
        </authorList>
    </citation>
    <scope>NUCLEOTIDE SEQUENCE [LARGE SCALE GENOMIC DNA]</scope>
    <source>
        <strain evidence="4 5">DSM 105137</strain>
    </source>
</reference>
<dbReference type="PANTHER" id="PTHR10900:SF77">
    <property type="entry name" value="FI19380P1"/>
    <property type="match status" value="1"/>
</dbReference>
<dbReference type="InterPro" id="IPR000782">
    <property type="entry name" value="FAS1_domain"/>
</dbReference>
<dbReference type="RefSeq" id="WP_221233763.1">
    <property type="nucleotide sequence ID" value="NZ_JACIFF010000001.1"/>
</dbReference>
<dbReference type="Pfam" id="PF02469">
    <property type="entry name" value="Fasciclin"/>
    <property type="match status" value="2"/>
</dbReference>
<dbReference type="PANTHER" id="PTHR10900">
    <property type="entry name" value="PERIOSTIN-RELATED"/>
    <property type="match status" value="1"/>
</dbReference>
<feature type="domain" description="FAS1" evidence="3">
    <location>
        <begin position="31"/>
        <end position="176"/>
    </location>
</feature>
<dbReference type="Proteomes" id="UP000576209">
    <property type="component" value="Unassembled WGS sequence"/>
</dbReference>
<dbReference type="FunFam" id="2.30.180.10:FF:000032">
    <property type="entry name" value="Fasciclin domain-containing protein, putative"/>
    <property type="match status" value="1"/>
</dbReference>
<evidence type="ECO:0000313" key="5">
    <source>
        <dbReference type="Proteomes" id="UP000576209"/>
    </source>
</evidence>
<dbReference type="Gene3D" id="2.30.180.10">
    <property type="entry name" value="FAS1 domain"/>
    <property type="match status" value="2"/>
</dbReference>
<evidence type="ECO:0000259" key="3">
    <source>
        <dbReference type="PROSITE" id="PS50213"/>
    </source>
</evidence>
<dbReference type="GO" id="GO:0005615">
    <property type="term" value="C:extracellular space"/>
    <property type="evidence" value="ECO:0007669"/>
    <property type="project" value="TreeGrafter"/>
</dbReference>
<feature type="domain" description="FAS1" evidence="3">
    <location>
        <begin position="321"/>
        <end position="465"/>
    </location>
</feature>
<organism evidence="4 5">
    <name type="scientific">Neolewinella aquimaris</name>
    <dbReference type="NCBI Taxonomy" id="1835722"/>
    <lineage>
        <taxon>Bacteria</taxon>
        <taxon>Pseudomonadati</taxon>
        <taxon>Bacteroidota</taxon>
        <taxon>Saprospiria</taxon>
        <taxon>Saprospirales</taxon>
        <taxon>Lewinellaceae</taxon>
        <taxon>Neolewinella</taxon>
    </lineage>
</organism>
<name>A0A840E692_9BACT</name>
<evidence type="ECO:0000313" key="4">
    <source>
        <dbReference type="EMBL" id="MBB4077628.1"/>
    </source>
</evidence>
<dbReference type="AlphaFoldDB" id="A0A840E692"/>
<comment type="caution">
    <text evidence="4">The sequence shown here is derived from an EMBL/GenBank/DDBJ whole genome shotgun (WGS) entry which is preliminary data.</text>
</comment>
<keyword evidence="1" id="KW-0175">Coiled coil</keyword>
<dbReference type="SMART" id="SM00554">
    <property type="entry name" value="FAS1"/>
    <property type="match status" value="2"/>
</dbReference>
<accession>A0A840E692</accession>
<evidence type="ECO:0000256" key="1">
    <source>
        <dbReference type="SAM" id="Coils"/>
    </source>
</evidence>
<feature type="signal peptide" evidence="2">
    <location>
        <begin position="1"/>
        <end position="24"/>
    </location>
</feature>
<proteinExistence type="predicted"/>
<dbReference type="EMBL" id="JACIFF010000001">
    <property type="protein sequence ID" value="MBB4077628.1"/>
    <property type="molecule type" value="Genomic_DNA"/>
</dbReference>
<dbReference type="FunFam" id="2.30.180.10:FF:000014">
    <property type="entry name" value="Stabilin 1"/>
    <property type="match status" value="1"/>
</dbReference>
<gene>
    <name evidence="4" type="ORF">GGR28_000229</name>
</gene>
<dbReference type="Gene3D" id="1.20.120.20">
    <property type="entry name" value="Apolipoprotein"/>
    <property type="match status" value="1"/>
</dbReference>
<sequence length="469" mass="49692">MKNLLFSLMAFLAVMAFNPATVLAQTTDQADKNIVQLASENSDLGTLVAALKAADLVSTLEGDGPYTVFAPTDAAFRALPPEVFSALLKAENRPALVEILKYHVADGKVAAADVTAGIEGASDDEPFMASTLNGDFTANLMDGSVQLTDGKGNTALVTTADVMASNGVIHLIDHVLLPDNVDVDALIMNDMEVSDTMEDRLGAVEDEADDEMMEGEMAAEEMGNEMRETAKEAGNEVSETAQEMGNEARETAQAATNEVRETAREMGNEVEEAGREMANEVERAGEETSQAVQRNTTEVGNDVSREMDDMGNMTTRKTTYGNTIVDVASGNEDFSTLVTAVQAAELGDLLGSDTEFTVFAPTNDAFDKLPEGTVSDLTQSSNKEKLQGILSYHVVASRITAADLMKAIEANKGYFRIQTLGGGSLIASMQDGNVILTDGNGEMATITATDVAASNGLIHSIDGVLMPKE</sequence>
<dbReference type="InterPro" id="IPR050904">
    <property type="entry name" value="Adhesion/Biosynth-related"/>
</dbReference>
<keyword evidence="2" id="KW-0732">Signal</keyword>
<dbReference type="PROSITE" id="PS50213">
    <property type="entry name" value="FAS1"/>
    <property type="match status" value="2"/>
</dbReference>
<feature type="chain" id="PRO_5032372175" evidence="2">
    <location>
        <begin position="25"/>
        <end position="469"/>
    </location>
</feature>
<protein>
    <submittedName>
        <fullName evidence="4">Putative surface protein with fasciclin (FAS1) repeats</fullName>
    </submittedName>
</protein>